<dbReference type="Proteomes" id="UP000503462">
    <property type="component" value="Chromosome 1"/>
</dbReference>
<evidence type="ECO:0000313" key="2">
    <source>
        <dbReference type="Proteomes" id="UP000503462"/>
    </source>
</evidence>
<accession>A0A6H0XM42</accession>
<name>A0A6H0XM42_9PEZI</name>
<dbReference type="AlphaFoldDB" id="A0A6H0XM42"/>
<evidence type="ECO:0008006" key="3">
    <source>
        <dbReference type="Google" id="ProtNLM"/>
    </source>
</evidence>
<protein>
    <recommendedName>
        <fullName evidence="3">DUF218 domain-containing protein</fullName>
    </recommendedName>
</protein>
<dbReference type="GO" id="GO:0005737">
    <property type="term" value="C:cytoplasm"/>
    <property type="evidence" value="ECO:0007669"/>
    <property type="project" value="TreeGrafter"/>
</dbReference>
<dbReference type="PANTHER" id="PTHR28110:SF1">
    <property type="entry name" value="TRANSMEMBRANE PROTEIN"/>
    <property type="match status" value="1"/>
</dbReference>
<sequence>MQVSTTSSSATHLVVVCGHGTYRRSGDVWQESSWILQSFQRSNAETSKPSEHLTFIQHILCGASILDQDPKALLVFSGGCTQDQIPSTEAESYSQAFSELRNGKAQERTSCENLATDSYQNLLFSVLQFRKVTGQYPQLITVITHAFKERRFLESHGPAIRWPPRTIRTIGINPALTLAELKQVQHGEHENAFKHFVTDPYGVKPHLGDKRRKRGFQEEDVLEYARHFNDDVKSLLLWKGG</sequence>
<evidence type="ECO:0000313" key="1">
    <source>
        <dbReference type="EMBL" id="QIW95775.1"/>
    </source>
</evidence>
<organism evidence="1 2">
    <name type="scientific">Peltaster fructicola</name>
    <dbReference type="NCBI Taxonomy" id="286661"/>
    <lineage>
        <taxon>Eukaryota</taxon>
        <taxon>Fungi</taxon>
        <taxon>Dikarya</taxon>
        <taxon>Ascomycota</taxon>
        <taxon>Pezizomycotina</taxon>
        <taxon>Dothideomycetes</taxon>
        <taxon>Dothideomycetes incertae sedis</taxon>
        <taxon>Peltaster</taxon>
    </lineage>
</organism>
<reference evidence="1 2" key="1">
    <citation type="journal article" date="2016" name="Sci. Rep.">
        <title>Peltaster fructicola genome reveals evolution from an invasive phytopathogen to an ectophytic parasite.</title>
        <authorList>
            <person name="Xu C."/>
            <person name="Chen H."/>
            <person name="Gleason M.L."/>
            <person name="Xu J.R."/>
            <person name="Liu H."/>
            <person name="Zhang R."/>
            <person name="Sun G."/>
        </authorList>
    </citation>
    <scope>NUCLEOTIDE SEQUENCE [LARGE SCALE GENOMIC DNA]</scope>
    <source>
        <strain evidence="1 2">LNHT1506</strain>
    </source>
</reference>
<keyword evidence="2" id="KW-1185">Reference proteome</keyword>
<proteinExistence type="predicted"/>
<dbReference type="InterPro" id="IPR055323">
    <property type="entry name" value="C57A10.07/YOR238W"/>
</dbReference>
<dbReference type="PANTHER" id="PTHR28110">
    <property type="entry name" value="TRANSMEMBRANE PROTEIN"/>
    <property type="match status" value="1"/>
</dbReference>
<dbReference type="EMBL" id="CP051139">
    <property type="protein sequence ID" value="QIW95775.1"/>
    <property type="molecule type" value="Genomic_DNA"/>
</dbReference>
<gene>
    <name evidence="1" type="ORF">AMS68_001293</name>
</gene>
<dbReference type="OrthoDB" id="4347at2759"/>